<gene>
    <name evidence="2" type="ORF">ACFPZN_40415</name>
</gene>
<dbReference type="Pfam" id="PF02515">
    <property type="entry name" value="CoA_transf_3"/>
    <property type="match status" value="1"/>
</dbReference>
<dbReference type="InterPro" id="IPR003673">
    <property type="entry name" value="CoA-Trfase_fam_III"/>
</dbReference>
<sequence length="403" mass="44368">MGPLDGIRVLDFTSTFLGPYCTMMMAQLGADVIKVEPRHGDVVRGVGAARNPGMSATYMTVNAGKRGIVLDLKSPEGRRILDRMAAGADLVIHNMRQETAVSLGISHRRLREVNPRIIVVEAFGFAPDGPDAGRPAYDDVIQAACGLADLESRRQGRPQYVTTILADKVCALVAMYAAMAALFERERTGEGQNVVVPMYESMVSFLLHEQLAGEAFVPALGPATYPRTTSRFRRPYRTKDGHIGVILYTDGHWRSFFESIGRPELAGDPRYRDIGARTRNIDELYSLVETELAAGTTGHWMRRFRELDCPAIEVRTVDDLIADPYLNEAGVIVEQDHPSEGRVRNLGMPARFSLHSRAPGSLRHAPRLGEHTREVLAEFGYSPEQVAAWAERGVVGAEPRATG</sequence>
<accession>A0ABW1AB70</accession>
<dbReference type="InterPro" id="IPR050483">
    <property type="entry name" value="CoA-transferase_III_domain"/>
</dbReference>
<protein>
    <submittedName>
        <fullName evidence="2">CaiB/BaiF CoA transferase family protein</fullName>
    </submittedName>
</protein>
<evidence type="ECO:0000256" key="1">
    <source>
        <dbReference type="ARBA" id="ARBA00022679"/>
    </source>
</evidence>
<dbReference type="Proteomes" id="UP001596074">
    <property type="component" value="Unassembled WGS sequence"/>
</dbReference>
<dbReference type="EMBL" id="JBHSON010000077">
    <property type="protein sequence ID" value="MFC5751911.1"/>
    <property type="molecule type" value="Genomic_DNA"/>
</dbReference>
<dbReference type="RefSeq" id="WP_378287873.1">
    <property type="nucleotide sequence ID" value="NZ_JBHSON010000077.1"/>
</dbReference>
<dbReference type="Gene3D" id="3.30.1540.10">
    <property type="entry name" value="formyl-coa transferase, domain 3"/>
    <property type="match status" value="1"/>
</dbReference>
<comment type="caution">
    <text evidence="2">The sequence shown here is derived from an EMBL/GenBank/DDBJ whole genome shotgun (WGS) entry which is preliminary data.</text>
</comment>
<reference evidence="3" key="1">
    <citation type="journal article" date="2019" name="Int. J. Syst. Evol. Microbiol.">
        <title>The Global Catalogue of Microorganisms (GCM) 10K type strain sequencing project: providing services to taxonomists for standard genome sequencing and annotation.</title>
        <authorList>
            <consortium name="The Broad Institute Genomics Platform"/>
            <consortium name="The Broad Institute Genome Sequencing Center for Infectious Disease"/>
            <person name="Wu L."/>
            <person name="Ma J."/>
        </authorList>
    </citation>
    <scope>NUCLEOTIDE SEQUENCE [LARGE SCALE GENOMIC DNA]</scope>
    <source>
        <strain evidence="3">KCTC 42087</strain>
    </source>
</reference>
<dbReference type="PANTHER" id="PTHR48207:SF4">
    <property type="entry name" value="BLL6097 PROTEIN"/>
    <property type="match status" value="1"/>
</dbReference>
<dbReference type="InterPro" id="IPR044855">
    <property type="entry name" value="CoA-Trfase_III_dom3_sf"/>
</dbReference>
<proteinExistence type="predicted"/>
<dbReference type="Gene3D" id="3.40.50.10540">
    <property type="entry name" value="Crotonobetainyl-coa:carnitine coa-transferase, domain 1"/>
    <property type="match status" value="1"/>
</dbReference>
<dbReference type="SUPFAM" id="SSF89796">
    <property type="entry name" value="CoA-transferase family III (CaiB/BaiF)"/>
    <property type="match status" value="1"/>
</dbReference>
<evidence type="ECO:0000313" key="2">
    <source>
        <dbReference type="EMBL" id="MFC5751911.1"/>
    </source>
</evidence>
<organism evidence="2 3">
    <name type="scientific">Actinomadura rugatobispora</name>
    <dbReference type="NCBI Taxonomy" id="1994"/>
    <lineage>
        <taxon>Bacteria</taxon>
        <taxon>Bacillati</taxon>
        <taxon>Actinomycetota</taxon>
        <taxon>Actinomycetes</taxon>
        <taxon>Streptosporangiales</taxon>
        <taxon>Thermomonosporaceae</taxon>
        <taxon>Actinomadura</taxon>
    </lineage>
</organism>
<dbReference type="GO" id="GO:0016740">
    <property type="term" value="F:transferase activity"/>
    <property type="evidence" value="ECO:0007669"/>
    <property type="project" value="UniProtKB-KW"/>
</dbReference>
<name>A0ABW1AB70_9ACTN</name>
<dbReference type="PANTHER" id="PTHR48207">
    <property type="entry name" value="SUCCINATE--HYDROXYMETHYLGLUTARATE COA-TRANSFERASE"/>
    <property type="match status" value="1"/>
</dbReference>
<keyword evidence="3" id="KW-1185">Reference proteome</keyword>
<evidence type="ECO:0000313" key="3">
    <source>
        <dbReference type="Proteomes" id="UP001596074"/>
    </source>
</evidence>
<keyword evidence="1 2" id="KW-0808">Transferase</keyword>
<dbReference type="InterPro" id="IPR023606">
    <property type="entry name" value="CoA-Trfase_III_dom_1_sf"/>
</dbReference>